<sequence>MVGTVSAWADSSYSAVEADVAPDGTFELPGLNGTSYWILFRSADPLTAVSGWYATDDRTLVPQETMLDGVRVSAGADIVMRPVAPRVVSGTVQAPPAWDGALEDLDLTLHATTTAGRTSRTDVPVASDGSFRIGLAPHLTHRLRLDSGTDLVTGYWDRSGSTVRTFGEATVIDDTVDSVLLAPALLSTLHGRVAMPSGYTYAKGTLTVRASTWNDENWYPTGETAAVAADGTFSLADLPTGQGVLLWFADSRRQLVGGYVDGATGAVGADRDSLVTVVGHEVEIRTVLAASVRGTVVVPAGYDWSDSFKPYVELLDPDTDEEVGSVSLRDGGTGFTFRGLAPGAEYLLRLADGSGQLVAGYLTDAATGALSRKRSDAVVVRGDGPTLTLRPAVNLAISGRLVLPDGPAPAYENVTLRYADDGSWAGSRSTDANGRFRFTGLPSSGSYLLEYGATWSTTAVGGYYSATEPYLVTSVDRATPVRPGSSTVTLRARPSTSMSGRVVKPTGFTGSLEYTTVTAYSDGVDDGMHDVYAEVEKDGTFRIRGLDPTRFYTLGYNGSGLVRGFLGADGSWETSGSRAALVAPQSGVTLRPPLASRLTGRVQLPGGVTWSDVQLELGTENGRWINVSRTGAFVVPDLQPYETVRLTLEDRSGVVAGGWYVSDDTPLTRDSRRATAVPAGTGGLVLRPIRTTTLQGQVVLPEGVDAASVHVELIASAVDGEASVRDARAEVGADGGFVLRGLDPDVEYDLHVDEASGTLATGRVFASGRTVPSPTDASTMAPAELPRTIRLSRAGTIEVQVTLPGTAGITYSSPTVRAYDLSGNAVASSTARASGVALLTNLAQDGEYLVRLSGTGVGTGWYHGEGAPLVAGRSVATSVPGRGTISVVATDAASVTGRVAPSAVDDGSSSVVVVDTATGEIVASDYVDPGHSFVLGGLLPGEYLIGANLDDAWSWYAPTYYAAGSTGTVPRDSATVVSLEPRGKAAGVVLAADACVTWSGFIDEVVDDDEVATVRVWDDGLVVRTWDGDEGEDAFVLRGLAPGTYHVGLAIDAGPERRLDDVTFTSCDDVAGARLGAHPAVHAITEPKVTGTRRVGSTLKVTSGTWAPSPATVAYQWLRGGTPIPGATSATYRLTPSDLGRSVKARVTARLVGLREGVRVVGPWGEVERGVLGAGRVSLTGKAALGSTLTAAVTGWSGSTVTWRWERDGAPISGASSARYAITKADVGHQVRATATAVRYGYTPAVATSAARTPVFSFVALSPPKLSGTVAVGSRVTASRGTWSAAPKSVRYTWLRSGAPIAGATRATYAPVAADVGKKLAVRVTATLTGYPSASAVSTTSTVVAGTIKNVTRPTVTGTARVGATVRVSPGRWSVPGVTVRYQWLRDGRAIAGATKATYTARSADVRTRLSVRVTASKPGYRSAATTASTRAVTTPAAAYL</sequence>
<gene>
    <name evidence="2" type="ORF">KIN34_11025</name>
</gene>
<organism evidence="2 3">
    <name type="scientific">Cellulomonas fulva</name>
    <dbReference type="NCBI Taxonomy" id="2835530"/>
    <lineage>
        <taxon>Bacteria</taxon>
        <taxon>Bacillati</taxon>
        <taxon>Actinomycetota</taxon>
        <taxon>Actinomycetes</taxon>
        <taxon>Micrococcales</taxon>
        <taxon>Cellulomonadaceae</taxon>
        <taxon>Cellulomonas</taxon>
    </lineage>
</organism>
<evidence type="ECO:0000313" key="2">
    <source>
        <dbReference type="EMBL" id="MBT0994812.1"/>
    </source>
</evidence>
<dbReference type="Gene3D" id="2.60.40.2700">
    <property type="match status" value="4"/>
</dbReference>
<evidence type="ECO:0000256" key="1">
    <source>
        <dbReference type="SAM" id="MobiDB-lite"/>
    </source>
</evidence>
<accession>A0ABS5U0E6</accession>
<keyword evidence="3" id="KW-1185">Reference proteome</keyword>
<protein>
    <recommendedName>
        <fullName evidence="4">Alpha-amylase</fullName>
    </recommendedName>
</protein>
<reference evidence="2 3" key="1">
    <citation type="submission" date="2021-05" db="EMBL/GenBank/DDBJ databases">
        <title>Description of Cellulomonas sp. DKR-3 sp. nov.</title>
        <authorList>
            <person name="Dahal R.H."/>
            <person name="Chaudhary D.K."/>
        </authorList>
    </citation>
    <scope>NUCLEOTIDE SEQUENCE [LARGE SCALE GENOMIC DNA]</scope>
    <source>
        <strain evidence="2 3">DKR-3</strain>
    </source>
</reference>
<feature type="compositionally biased region" description="Polar residues" evidence="1">
    <location>
        <begin position="484"/>
        <end position="499"/>
    </location>
</feature>
<dbReference type="EMBL" id="JAHBOH010000001">
    <property type="protein sequence ID" value="MBT0994812.1"/>
    <property type="molecule type" value="Genomic_DNA"/>
</dbReference>
<proteinExistence type="predicted"/>
<feature type="region of interest" description="Disordered" evidence="1">
    <location>
        <begin position="482"/>
        <end position="502"/>
    </location>
</feature>
<comment type="caution">
    <text evidence="2">The sequence shown here is derived from an EMBL/GenBank/DDBJ whole genome shotgun (WGS) entry which is preliminary data.</text>
</comment>
<evidence type="ECO:0000313" key="3">
    <source>
        <dbReference type="Proteomes" id="UP000722125"/>
    </source>
</evidence>
<name>A0ABS5U0E6_9CELL</name>
<dbReference type="Proteomes" id="UP000722125">
    <property type="component" value="Unassembled WGS sequence"/>
</dbReference>
<dbReference type="RefSeq" id="WP_214350354.1">
    <property type="nucleotide sequence ID" value="NZ_JAHBOH010000001.1"/>
</dbReference>
<evidence type="ECO:0008006" key="4">
    <source>
        <dbReference type="Google" id="ProtNLM"/>
    </source>
</evidence>